<gene>
    <name evidence="8" type="ORF">GA0061074_11811</name>
</gene>
<reference evidence="9" key="1">
    <citation type="submission" date="2016-08" db="EMBL/GenBank/DDBJ databases">
        <authorList>
            <person name="Varghese N."/>
            <person name="Submissions Spin"/>
        </authorList>
    </citation>
    <scope>NUCLEOTIDE SEQUENCE [LARGE SCALE GENOMIC DNA]</scope>
    <source>
        <strain evidence="9">R-53094</strain>
    </source>
</reference>
<feature type="binding site" evidence="6">
    <location>
        <position position="80"/>
    </location>
    <ligand>
        <name>Mg(2+)</name>
        <dbReference type="ChEBI" id="CHEBI:18420"/>
        <note>ligand shared between all trimeric partners</note>
    </ligand>
</feature>
<name>A0A1C4BZR6_9LACO</name>
<keyword evidence="9" id="KW-1185">Reference proteome</keyword>
<dbReference type="GO" id="GO:0009401">
    <property type="term" value="P:phosphoenolpyruvate-dependent sugar phosphotransferase system"/>
    <property type="evidence" value="ECO:0007669"/>
    <property type="project" value="UniProtKB-KW"/>
</dbReference>
<sequence>MDDARMEVVMGLIMHGGNAKGQAYQAIQFAKAGKFDEADEAIEAASQELKEAHDVQTDMLTKEAQGEHTEIDLYMVHGQDHLMNAITFKDMAVELIALMKRVSELEDK</sequence>
<dbReference type="STRING" id="1505725.GA0061074_11811"/>
<evidence type="ECO:0000256" key="2">
    <source>
        <dbReference type="ARBA" id="ARBA00022597"/>
    </source>
</evidence>
<dbReference type="GO" id="GO:0016740">
    <property type="term" value="F:transferase activity"/>
    <property type="evidence" value="ECO:0007669"/>
    <property type="project" value="UniProtKB-KW"/>
</dbReference>
<keyword evidence="4" id="KW-0598">Phosphotransferase system</keyword>
<keyword evidence="3" id="KW-0808">Transferase</keyword>
<dbReference type="SUPFAM" id="SSF46973">
    <property type="entry name" value="Enzyme IIa from lactose specific PTS, IIa-lac"/>
    <property type="match status" value="1"/>
</dbReference>
<dbReference type="Gene3D" id="1.20.58.80">
    <property type="entry name" value="Phosphotransferase system, lactose/cellobiose-type IIA subunit"/>
    <property type="match status" value="1"/>
</dbReference>
<keyword evidence="2" id="KW-0762">Sugar transport</keyword>
<dbReference type="GO" id="GO:0046872">
    <property type="term" value="F:metal ion binding"/>
    <property type="evidence" value="ECO:0007669"/>
    <property type="project" value="UniProtKB-KW"/>
</dbReference>
<feature type="modified residue" description="Phosphohistidine; by HPr" evidence="7">
    <location>
        <position position="77"/>
    </location>
</feature>
<evidence type="ECO:0000256" key="1">
    <source>
        <dbReference type="ARBA" id="ARBA00022448"/>
    </source>
</evidence>
<evidence type="ECO:0000313" key="9">
    <source>
        <dbReference type="Proteomes" id="UP000199268"/>
    </source>
</evidence>
<evidence type="ECO:0000256" key="6">
    <source>
        <dbReference type="PIRSR" id="PIRSR000699-2"/>
    </source>
</evidence>
<dbReference type="EMBL" id="FMAO01000018">
    <property type="protein sequence ID" value="SCC12213.1"/>
    <property type="molecule type" value="Genomic_DNA"/>
</dbReference>
<dbReference type="CDD" id="cd00215">
    <property type="entry name" value="PTS_IIA_lac"/>
    <property type="match status" value="1"/>
</dbReference>
<proteinExistence type="predicted"/>
<evidence type="ECO:0000256" key="5">
    <source>
        <dbReference type="PIRSR" id="PIRSR000699-1"/>
    </source>
</evidence>
<dbReference type="InterPro" id="IPR003188">
    <property type="entry name" value="PTS_IIA_lac/cel"/>
</dbReference>
<dbReference type="PROSITE" id="PS51095">
    <property type="entry name" value="PTS_EIIA_TYPE_3"/>
    <property type="match status" value="1"/>
</dbReference>
<accession>A0A1C4BZR6</accession>
<dbReference type="AlphaFoldDB" id="A0A1C4BZR6"/>
<dbReference type="Pfam" id="PF02255">
    <property type="entry name" value="PTS_IIA"/>
    <property type="match status" value="1"/>
</dbReference>
<dbReference type="OrthoDB" id="350602at2"/>
<dbReference type="RefSeq" id="WP_092463840.1">
    <property type="nucleotide sequence ID" value="NZ_BJEE01000001.1"/>
</dbReference>
<keyword evidence="1" id="KW-0813">Transport</keyword>
<keyword evidence="6" id="KW-0460">Magnesium</keyword>
<feature type="active site" description="Tele-phosphohistidine intermediate" evidence="5">
    <location>
        <position position="77"/>
    </location>
</feature>
<evidence type="ECO:0000256" key="7">
    <source>
        <dbReference type="PROSITE-ProRule" id="PRU00418"/>
    </source>
</evidence>
<keyword evidence="6" id="KW-0479">Metal-binding</keyword>
<comment type="cofactor">
    <cofactor evidence="6">
        <name>Mg(2+)</name>
        <dbReference type="ChEBI" id="CHEBI:18420"/>
    </cofactor>
    <text evidence="6">Binds 1 Mg(2+) ion per trimer.</text>
</comment>
<dbReference type="PIRSF" id="PIRSF000699">
    <property type="entry name" value="PTS_IILac_III"/>
    <property type="match status" value="1"/>
</dbReference>
<dbReference type="PANTHER" id="PTHR34382">
    <property type="entry name" value="PTS SYSTEM N,N'-DIACETYLCHITOBIOSE-SPECIFIC EIIA COMPONENT"/>
    <property type="match status" value="1"/>
</dbReference>
<dbReference type="InterPro" id="IPR036542">
    <property type="entry name" value="PTS_IIA_lac/cel_sf"/>
</dbReference>
<evidence type="ECO:0000256" key="4">
    <source>
        <dbReference type="ARBA" id="ARBA00022683"/>
    </source>
</evidence>
<evidence type="ECO:0000256" key="3">
    <source>
        <dbReference type="ARBA" id="ARBA00022679"/>
    </source>
</evidence>
<dbReference type="PANTHER" id="PTHR34382:SF7">
    <property type="entry name" value="PTS SYSTEM N,N'-DIACETYLCHITOBIOSE-SPECIFIC EIIA COMPONENT"/>
    <property type="match status" value="1"/>
</dbReference>
<organism evidence="8 9">
    <name type="scientific">Weissella bombi</name>
    <dbReference type="NCBI Taxonomy" id="1505725"/>
    <lineage>
        <taxon>Bacteria</taxon>
        <taxon>Bacillati</taxon>
        <taxon>Bacillota</taxon>
        <taxon>Bacilli</taxon>
        <taxon>Lactobacillales</taxon>
        <taxon>Lactobacillaceae</taxon>
        <taxon>Weissella</taxon>
    </lineage>
</organism>
<dbReference type="Proteomes" id="UP000199268">
    <property type="component" value="Unassembled WGS sequence"/>
</dbReference>
<evidence type="ECO:0000313" key="8">
    <source>
        <dbReference type="EMBL" id="SCC12213.1"/>
    </source>
</evidence>
<protein>
    <submittedName>
        <fullName evidence="8">PTS system, cellobiose-specific IIA component</fullName>
    </submittedName>
</protein>